<protein>
    <recommendedName>
        <fullName evidence="3">LRAT domain-containing protein</fullName>
    </recommendedName>
</protein>
<accession>A0A7C8PR09</accession>
<dbReference type="AlphaFoldDB" id="A0A7C8PR09"/>
<gene>
    <name evidence="1" type="ORF">TWF788_008063</name>
</gene>
<organism evidence="1 2">
    <name type="scientific">Orbilia oligospora</name>
    <name type="common">Nematode-trapping fungus</name>
    <name type="synonym">Arthrobotrys oligospora</name>
    <dbReference type="NCBI Taxonomy" id="2813651"/>
    <lineage>
        <taxon>Eukaryota</taxon>
        <taxon>Fungi</taxon>
        <taxon>Dikarya</taxon>
        <taxon>Ascomycota</taxon>
        <taxon>Pezizomycotina</taxon>
        <taxon>Orbiliomycetes</taxon>
        <taxon>Orbiliales</taxon>
        <taxon>Orbiliaceae</taxon>
        <taxon>Orbilia</taxon>
    </lineage>
</organism>
<evidence type="ECO:0008006" key="3">
    <source>
        <dbReference type="Google" id="ProtNLM"/>
    </source>
</evidence>
<name>A0A7C8PR09_ORBOL</name>
<evidence type="ECO:0000313" key="2">
    <source>
        <dbReference type="Proteomes" id="UP000479691"/>
    </source>
</evidence>
<proteinExistence type="predicted"/>
<dbReference type="EMBL" id="JAABOE010000049">
    <property type="protein sequence ID" value="KAF3176183.1"/>
    <property type="molecule type" value="Genomic_DNA"/>
</dbReference>
<reference evidence="1 2" key="1">
    <citation type="submission" date="2019-06" db="EMBL/GenBank/DDBJ databases">
        <authorList>
            <person name="Palmer J.M."/>
        </authorList>
    </citation>
    <scope>NUCLEOTIDE SEQUENCE [LARGE SCALE GENOMIC DNA]</scope>
    <source>
        <strain evidence="1 2">TWF788</strain>
    </source>
</reference>
<sequence length="514" mass="58445">MEYAIPTGLPISFQCIKDYWNAEQIEEIWELSRPLQFDPLGSIYKTIRWFSGGVPRVSHHAVLVRLKNGAFHIIERGKECIEGSTLVVVSISGSGATIDGVKWGTISKGRPVKDGPTIKQLIKLRDEYINVNSYHWMKENCQKFAIKATLGVLDYEKENLIRKAFRWRVVKLAFAGFLAILLARWWQLRSRASYNREYSDSREERDLEVGIIDGVPVEEAAFPRDLNQIEGTEAEVEALEGPSKLELKLFFFYLALQLAAASALGLLEENNGLTADAKPGSRYLGLDQPSATARLLNIIAVPAMDPSLRSQKGFRHSLSKRSGEVIRNQYLHAVEYVNPDQRPDFAVQAAQGDRYAKIYASLGLVLVEANRQRDFLLDPGLDLERLIIPTKYLNPVYSKYAHQIYELCCLNNPWLCPEPKNDTRGNSSDEEYGETLERQWRYFLRLDHPPFTVTYTTRLPVLTAVNINIVALGGDTQKISVCRNTAHPVTRYKYIYLTETLSITTTKTAFRDRF</sequence>
<evidence type="ECO:0000313" key="1">
    <source>
        <dbReference type="EMBL" id="KAF3176183.1"/>
    </source>
</evidence>
<dbReference type="Proteomes" id="UP000479691">
    <property type="component" value="Unassembled WGS sequence"/>
</dbReference>
<comment type="caution">
    <text evidence="1">The sequence shown here is derived from an EMBL/GenBank/DDBJ whole genome shotgun (WGS) entry which is preliminary data.</text>
</comment>